<reference evidence="2 4" key="2">
    <citation type="submission" date="2018-06" db="EMBL/GenBank/DDBJ databases">
        <authorList>
            <consortium name="Pathogen Informatics"/>
            <person name="Doyle S."/>
        </authorList>
    </citation>
    <scope>NUCLEOTIDE SEQUENCE [LARGE SCALE GENOMIC DNA]</scope>
    <source>
        <strain evidence="2 4">NCTC12438</strain>
    </source>
</reference>
<dbReference type="OrthoDB" id="5643102at2"/>
<gene>
    <name evidence="1" type="ORF">Lcin_3314</name>
    <name evidence="2" type="ORF">NCTC12438_01901</name>
</gene>
<evidence type="ECO:0000313" key="3">
    <source>
        <dbReference type="Proteomes" id="UP000054854"/>
    </source>
</evidence>
<proteinExistence type="predicted"/>
<accession>A0A378IJ60</accession>
<dbReference type="Proteomes" id="UP000054854">
    <property type="component" value="Unassembled WGS sequence"/>
</dbReference>
<evidence type="ECO:0000313" key="1">
    <source>
        <dbReference type="EMBL" id="KTC78699.1"/>
    </source>
</evidence>
<dbReference type="Proteomes" id="UP000255316">
    <property type="component" value="Unassembled WGS sequence"/>
</dbReference>
<keyword evidence="3" id="KW-1185">Reference proteome</keyword>
<name>A0A378IJ60_9GAMM</name>
<organism evidence="2 4">
    <name type="scientific">Legionella cincinnatiensis</name>
    <dbReference type="NCBI Taxonomy" id="28085"/>
    <lineage>
        <taxon>Bacteria</taxon>
        <taxon>Pseudomonadati</taxon>
        <taxon>Pseudomonadota</taxon>
        <taxon>Gammaproteobacteria</taxon>
        <taxon>Legionellales</taxon>
        <taxon>Legionellaceae</taxon>
        <taxon>Legionella</taxon>
    </lineage>
</organism>
<dbReference type="AlphaFoldDB" id="A0A378IJ60"/>
<evidence type="ECO:0000313" key="4">
    <source>
        <dbReference type="Proteomes" id="UP000255316"/>
    </source>
</evidence>
<dbReference type="STRING" id="28085.Lcin_3314"/>
<protein>
    <recommendedName>
        <fullName evidence="5">XRE family transcriptional regulator</fullName>
    </recommendedName>
</protein>
<sequence length="83" mass="9568">MDNNVKASIYKGMIQYLLDSTNYTLKSIALMSNASIKQIKLIYSHGQIPANLEEFELHLVKLYQIILELNFDKSQDPNTQFSE</sequence>
<dbReference type="EMBL" id="UGNX01000001">
    <property type="protein sequence ID" value="STX35287.1"/>
    <property type="molecule type" value="Genomic_DNA"/>
</dbReference>
<dbReference type="EMBL" id="LNXX01000053">
    <property type="protein sequence ID" value="KTC78699.1"/>
    <property type="molecule type" value="Genomic_DNA"/>
</dbReference>
<reference evidence="1 3" key="1">
    <citation type="submission" date="2015-11" db="EMBL/GenBank/DDBJ databases">
        <title>Genomic analysis of 38 Legionella species identifies large and diverse effector repertoires.</title>
        <authorList>
            <person name="Burstein D."/>
            <person name="Amaro F."/>
            <person name="Zusman T."/>
            <person name="Lifshitz Z."/>
            <person name="Cohen O."/>
            <person name="Gilbert J.A."/>
            <person name="Pupko T."/>
            <person name="Shuman H.A."/>
            <person name="Segal G."/>
        </authorList>
    </citation>
    <scope>NUCLEOTIDE SEQUENCE [LARGE SCALE GENOMIC DNA]</scope>
    <source>
        <strain evidence="1 3">CDC#72-OH-14</strain>
    </source>
</reference>
<dbReference type="RefSeq" id="WP_058466410.1">
    <property type="nucleotide sequence ID" value="NZ_CAAAHQ010000010.1"/>
</dbReference>
<evidence type="ECO:0000313" key="2">
    <source>
        <dbReference type="EMBL" id="STX35287.1"/>
    </source>
</evidence>
<evidence type="ECO:0008006" key="5">
    <source>
        <dbReference type="Google" id="ProtNLM"/>
    </source>
</evidence>